<dbReference type="SUPFAM" id="SSF101112">
    <property type="entry name" value="Oxygen-evolving enhancer protein 3"/>
    <property type="match status" value="1"/>
</dbReference>
<comment type="subcellular location">
    <subcellularLocation>
        <location evidence="1">Membrane</location>
    </subcellularLocation>
</comment>
<evidence type="ECO:0000313" key="5">
    <source>
        <dbReference type="EMBL" id="CAE0609588.1"/>
    </source>
</evidence>
<keyword evidence="3" id="KW-0472">Membrane</keyword>
<reference evidence="5" key="1">
    <citation type="submission" date="2021-01" db="EMBL/GenBank/DDBJ databases">
        <authorList>
            <person name="Corre E."/>
            <person name="Pelletier E."/>
            <person name="Niang G."/>
            <person name="Scheremetjew M."/>
            <person name="Finn R."/>
            <person name="Kale V."/>
            <person name="Holt S."/>
            <person name="Cochrane G."/>
            <person name="Meng A."/>
            <person name="Brown T."/>
            <person name="Cohen L."/>
        </authorList>
    </citation>
    <scope>NUCLEOTIDE SEQUENCE</scope>
    <source>
        <strain evidence="5">CCMP1897</strain>
    </source>
</reference>
<dbReference type="EMBL" id="HBIS01003764">
    <property type="protein sequence ID" value="CAE0609588.1"/>
    <property type="molecule type" value="Transcribed_RNA"/>
</dbReference>
<keyword evidence="2" id="KW-0793">Thylakoid</keyword>
<protein>
    <submittedName>
        <fullName evidence="5">Uncharacterized protein</fullName>
    </submittedName>
</protein>
<evidence type="ECO:0000256" key="1">
    <source>
        <dbReference type="ARBA" id="ARBA00004370"/>
    </source>
</evidence>
<gene>
    <name evidence="4" type="ORF">PSAL00342_LOCUS3406</name>
    <name evidence="5" type="ORF">PSAL00342_LOCUS3407</name>
</gene>
<dbReference type="InterPro" id="IPR008797">
    <property type="entry name" value="PSII_PsbQ"/>
</dbReference>
<dbReference type="Gene3D" id="1.20.120.290">
    <property type="entry name" value="Oxygen-evolving enhancer protein 3 (PsbQ), four-helix up-down bundle"/>
    <property type="match status" value="1"/>
</dbReference>
<dbReference type="Pfam" id="PF05757">
    <property type="entry name" value="PsbQ"/>
    <property type="match status" value="1"/>
</dbReference>
<dbReference type="GO" id="GO:0015979">
    <property type="term" value="P:photosynthesis"/>
    <property type="evidence" value="ECO:0007669"/>
    <property type="project" value="InterPro"/>
</dbReference>
<name>A0A6U9QUQ2_9CHLO</name>
<accession>A0A6U9QUQ2</accession>
<dbReference type="GO" id="GO:0009654">
    <property type="term" value="C:photosystem II oxygen evolving complex"/>
    <property type="evidence" value="ECO:0007669"/>
    <property type="project" value="InterPro"/>
</dbReference>
<dbReference type="EMBL" id="HBIS01003763">
    <property type="protein sequence ID" value="CAE0609587.1"/>
    <property type="molecule type" value="Transcribed_RNA"/>
</dbReference>
<organism evidence="5">
    <name type="scientific">Picocystis salinarum</name>
    <dbReference type="NCBI Taxonomy" id="88271"/>
    <lineage>
        <taxon>Eukaryota</taxon>
        <taxon>Viridiplantae</taxon>
        <taxon>Chlorophyta</taxon>
        <taxon>Picocystophyceae</taxon>
        <taxon>Picocystales</taxon>
        <taxon>Picocystaceae</taxon>
        <taxon>Picocystis</taxon>
    </lineage>
</organism>
<dbReference type="GO" id="GO:0005509">
    <property type="term" value="F:calcium ion binding"/>
    <property type="evidence" value="ECO:0007669"/>
    <property type="project" value="InterPro"/>
</dbReference>
<evidence type="ECO:0000313" key="4">
    <source>
        <dbReference type="EMBL" id="CAE0609587.1"/>
    </source>
</evidence>
<dbReference type="AlphaFoldDB" id="A0A6U9QUQ2"/>
<sequence>MAAHAATHALSGRTCVAKNAAGHLQHGKRAARAVARAERKAGGREGHAQVMGLAAAASVVLAAGAAFATPVDVFDDRKAIDAGLLEIYEARDLDISVKGKEGGDRFAFKKSLPIDQVVARAKTAAARFDGEVLPAINKGYWTEARQAMRRAMGTLRYDINTLAEAKGVTKAAKVVTKDTFKKIDALDFAIRNKDKEAALDSFVAAKAAVDAEISSLV</sequence>
<evidence type="ECO:0000256" key="3">
    <source>
        <dbReference type="ARBA" id="ARBA00023136"/>
    </source>
</evidence>
<dbReference type="InterPro" id="IPR023222">
    <property type="entry name" value="PsbQ-like_dom_sf"/>
</dbReference>
<proteinExistence type="predicted"/>
<dbReference type="GO" id="GO:0019898">
    <property type="term" value="C:extrinsic component of membrane"/>
    <property type="evidence" value="ECO:0007669"/>
    <property type="project" value="InterPro"/>
</dbReference>
<evidence type="ECO:0000256" key="2">
    <source>
        <dbReference type="ARBA" id="ARBA00023078"/>
    </source>
</evidence>